<dbReference type="AlphaFoldDB" id="A0A0C7NKR5"/>
<dbReference type="Gene3D" id="3.10.105.10">
    <property type="entry name" value="Dipeptide-binding Protein, Domain 3"/>
    <property type="match status" value="1"/>
</dbReference>
<feature type="domain" description="Solute-binding protein family 5" evidence="1">
    <location>
        <begin position="79"/>
        <end position="452"/>
    </location>
</feature>
<dbReference type="PANTHER" id="PTHR30290:SF82">
    <property type="entry name" value="ABC-TYPE DIPEPTIDE_OLIGOPEPTIDE TRANSPORT SYSTEM, PERIPLASMIC COMPONENT"/>
    <property type="match status" value="1"/>
</dbReference>
<dbReference type="Gene3D" id="3.40.190.10">
    <property type="entry name" value="Periplasmic binding protein-like II"/>
    <property type="match status" value="1"/>
</dbReference>
<keyword evidence="3" id="KW-1185">Reference proteome</keyword>
<name>A0A0C7NKR5_DEFTU</name>
<sequence length="576" mass="66294">MKKGFMVFLLLVMLVTGGVMLGQVTQIPRNEAVYVAGFQWGPPTSDNPFTGSPMTFVSDPRQHIWIYEPLFTWDFLNGKYVPILGESYKWLDDMRLEVKINPKAYFHDGEPVTADDVVYSFKFGQKYPVGLQIWEWLKDIYKVDDHTVIFEMKPENPNRLMVEDAIGATFIIPEHIWSKVEADNGYDIVKIRQFRNENPVGSGPYKVFHESPETIILERVDNYWGNEALHGGKKPSAKYIVHPIFKSNDEGNLAFENGEVDISQEFIPRIWEAWEKKGLPIGTWYKEIPYYVPATMPSLWFNVHKYPLSLPEVRRAIAYSINYARIAELAMSNYSPAAQASLIMPYGGEAKYFNESLVKQYGWEYNPQKAIEILEKELKATKGKDGIYVLPDGTRLGPFKVECPYGWSDWNAALQIVAQSAKAVGIDVQTSFPDAPIAYDNRQTGNFDMTMWTPSSPCPAQPWLNFQIVMYSKGVAEFGKLAYSNFGRYKNEWVDQLIDMIPKVTDENELKNLYNELDQIYRQDIPVIPLMYRPWTFYEFNETHWTGWATAENPYAPPMPLVGAGMEMLWHIQPVK</sequence>
<dbReference type="GO" id="GO:0042597">
    <property type="term" value="C:periplasmic space"/>
    <property type="evidence" value="ECO:0007669"/>
    <property type="project" value="UniProtKB-ARBA"/>
</dbReference>
<gene>
    <name evidence="2" type="primary">dppA1</name>
    <name evidence="2" type="ORF">DTL3_1189</name>
</gene>
<dbReference type="SUPFAM" id="SSF53850">
    <property type="entry name" value="Periplasmic binding protein-like II"/>
    <property type="match status" value="1"/>
</dbReference>
<dbReference type="GO" id="GO:0015833">
    <property type="term" value="P:peptide transport"/>
    <property type="evidence" value="ECO:0007669"/>
    <property type="project" value="TreeGrafter"/>
</dbReference>
<evidence type="ECO:0000313" key="2">
    <source>
        <dbReference type="EMBL" id="CEP78491.1"/>
    </source>
</evidence>
<dbReference type="InterPro" id="IPR039424">
    <property type="entry name" value="SBP_5"/>
</dbReference>
<dbReference type="GO" id="GO:1904680">
    <property type="term" value="F:peptide transmembrane transporter activity"/>
    <property type="evidence" value="ECO:0007669"/>
    <property type="project" value="TreeGrafter"/>
</dbReference>
<dbReference type="GO" id="GO:0043190">
    <property type="term" value="C:ATP-binding cassette (ABC) transporter complex"/>
    <property type="evidence" value="ECO:0007669"/>
    <property type="project" value="InterPro"/>
</dbReference>
<proteinExistence type="predicted"/>
<dbReference type="STRING" id="1006576.DTL3_1189"/>
<protein>
    <submittedName>
        <fullName evidence="2">ABC-type dipeptide transport system, periplasmic component</fullName>
    </submittedName>
</protein>
<dbReference type="EMBL" id="LN824141">
    <property type="protein sequence ID" value="CEP78491.1"/>
    <property type="molecule type" value="Genomic_DNA"/>
</dbReference>
<dbReference type="Proteomes" id="UP000032809">
    <property type="component" value="Chromosome I"/>
</dbReference>
<dbReference type="Pfam" id="PF00496">
    <property type="entry name" value="SBP_bac_5"/>
    <property type="match status" value="1"/>
</dbReference>
<dbReference type="InterPro" id="IPR030678">
    <property type="entry name" value="Peptide/Ni-bd"/>
</dbReference>
<dbReference type="PANTHER" id="PTHR30290">
    <property type="entry name" value="PERIPLASMIC BINDING COMPONENT OF ABC TRANSPORTER"/>
    <property type="match status" value="1"/>
</dbReference>
<evidence type="ECO:0000259" key="1">
    <source>
        <dbReference type="Pfam" id="PF00496"/>
    </source>
</evidence>
<dbReference type="RefSeq" id="WP_045088649.1">
    <property type="nucleotide sequence ID" value="NZ_LN824141.1"/>
</dbReference>
<dbReference type="KEGG" id="dtn:DTL3_1189"/>
<organism evidence="2 3">
    <name type="scientific">Defluviitoga tunisiensis</name>
    <dbReference type="NCBI Taxonomy" id="1006576"/>
    <lineage>
        <taxon>Bacteria</taxon>
        <taxon>Thermotogati</taxon>
        <taxon>Thermotogota</taxon>
        <taxon>Thermotogae</taxon>
        <taxon>Petrotogales</taxon>
        <taxon>Petrotogaceae</taxon>
        <taxon>Defluviitoga</taxon>
    </lineage>
</organism>
<dbReference type="InterPro" id="IPR000914">
    <property type="entry name" value="SBP_5_dom"/>
</dbReference>
<dbReference type="CDD" id="cd08509">
    <property type="entry name" value="PBP2_TmCBP_oligosaccharides_like"/>
    <property type="match status" value="1"/>
</dbReference>
<reference evidence="3" key="1">
    <citation type="submission" date="2014-11" db="EMBL/GenBank/DDBJ databases">
        <authorList>
            <person name="Wibberg D."/>
        </authorList>
    </citation>
    <scope>NUCLEOTIDE SEQUENCE [LARGE SCALE GENOMIC DNA]</scope>
    <source>
        <strain evidence="3">L3</strain>
    </source>
</reference>
<evidence type="ECO:0000313" key="3">
    <source>
        <dbReference type="Proteomes" id="UP000032809"/>
    </source>
</evidence>
<dbReference type="Gene3D" id="3.90.76.10">
    <property type="entry name" value="Dipeptide-binding Protein, Domain 1"/>
    <property type="match status" value="1"/>
</dbReference>
<dbReference type="PIRSF" id="PIRSF002741">
    <property type="entry name" value="MppA"/>
    <property type="match status" value="1"/>
</dbReference>
<accession>A0A0C7NKR5</accession>
<dbReference type="HOGENOM" id="CLU_017028_8_3_0"/>